<organism evidence="3 4">
    <name type="scientific">Mycena sanguinolenta</name>
    <dbReference type="NCBI Taxonomy" id="230812"/>
    <lineage>
        <taxon>Eukaryota</taxon>
        <taxon>Fungi</taxon>
        <taxon>Dikarya</taxon>
        <taxon>Basidiomycota</taxon>
        <taxon>Agaricomycotina</taxon>
        <taxon>Agaricomycetes</taxon>
        <taxon>Agaricomycetidae</taxon>
        <taxon>Agaricales</taxon>
        <taxon>Marasmiineae</taxon>
        <taxon>Mycenaceae</taxon>
        <taxon>Mycena</taxon>
    </lineage>
</organism>
<evidence type="ECO:0000256" key="1">
    <source>
        <dbReference type="ARBA" id="ARBA00022737"/>
    </source>
</evidence>
<dbReference type="Gene3D" id="3.40.50.300">
    <property type="entry name" value="P-loop containing nucleotide triphosphate hydrolases"/>
    <property type="match status" value="1"/>
</dbReference>
<accession>A0A8H7CGS8</accession>
<dbReference type="Proteomes" id="UP000623467">
    <property type="component" value="Unassembled WGS sequence"/>
</dbReference>
<dbReference type="InterPro" id="IPR056884">
    <property type="entry name" value="NPHP3-like_N"/>
</dbReference>
<gene>
    <name evidence="3" type="ORF">MSAN_02356800</name>
</gene>
<comment type="caution">
    <text evidence="3">The sequence shown here is derived from an EMBL/GenBank/DDBJ whole genome shotgun (WGS) entry which is preliminary data.</text>
</comment>
<dbReference type="InterPro" id="IPR027417">
    <property type="entry name" value="P-loop_NTPase"/>
</dbReference>
<keyword evidence="1" id="KW-0677">Repeat</keyword>
<evidence type="ECO:0000313" key="3">
    <source>
        <dbReference type="EMBL" id="KAF7334873.1"/>
    </source>
</evidence>
<dbReference type="PANTHER" id="PTHR10039">
    <property type="entry name" value="AMELOGENIN"/>
    <property type="match status" value="1"/>
</dbReference>
<dbReference type="Pfam" id="PF24883">
    <property type="entry name" value="NPHP3_N"/>
    <property type="match status" value="1"/>
</dbReference>
<dbReference type="OrthoDB" id="5967843at2759"/>
<dbReference type="AlphaFoldDB" id="A0A8H7CGS8"/>
<name>A0A8H7CGS8_9AGAR</name>
<reference evidence="3" key="1">
    <citation type="submission" date="2020-05" db="EMBL/GenBank/DDBJ databases">
        <title>Mycena genomes resolve the evolution of fungal bioluminescence.</title>
        <authorList>
            <person name="Tsai I.J."/>
        </authorList>
    </citation>
    <scope>NUCLEOTIDE SEQUENCE</scope>
    <source>
        <strain evidence="3">160909Yilan</strain>
    </source>
</reference>
<feature type="domain" description="Nephrocystin 3-like N-terminal" evidence="2">
    <location>
        <begin position="89"/>
        <end position="245"/>
    </location>
</feature>
<keyword evidence="4" id="KW-1185">Reference proteome</keyword>
<dbReference type="EMBL" id="JACAZH010000043">
    <property type="protein sequence ID" value="KAF7334873.1"/>
    <property type="molecule type" value="Genomic_DNA"/>
</dbReference>
<sequence>MNNYYCYITGGTGGAGGSGNGNGVGGAGGDGIGPSLNWDIHGDVINHHGESGLHILARTAALGAMYDSVEGFPQPRCHPETRTKMLDDLHEWTRATHPRTTILWLYGPAGTGKSAIMQTLASQLHDAGRLGGCFFFKRGHTTCGNGKTLFATIAYQLALNIPQFRTPISQVVDNDPAIVARSIETQIQKLIIGPCSRGGSCEPLAITIDGLDECDGPDVQRQILRVIRDVSAKRAIPLRFIVSSRPEPHIREMFDSPVYSEYHAVNVEQSFDDVRKYLRDEFARIHDEHCTMAMTPLPWPAPDILEELVWRSSGHFIYASTIIKFIDDKNYRPTERLAVIQDPNSSLSEAAFDILDQLYMTILRSVPRQSQLIPILCAIVHFKLAADQIDPLFGLAHGETRLLLRGLHSVLKVPSKIVISSHHASFVDFLVNPDRSGNFCVGPSKHKSIWRLLSHLLRFVISLPPSGAVAELLPLVGSINPNYIFDPEAYQYQAGYDYFAAIISWLKKSPLAPTDVIQLWEDYAFMFSIGTIYAHIRCDPSVEHIVSPSPELLRILVLMGFLRCQLWELPTKFDFTWTDLRTALCSIRSKCVGDKHALPIHQPQAAYPCAARDLALQLIRKMVKNHIDTDGGRNPSASHAVVLLYNVHLLHREYPFIEDLKEAYVRSQSVSIAQKDVFIDDCPLLALYFITNFGRFHSPKYGPLGQVVADLSIMFPGGLQFDDGTHQALAEGFARSLPLWYQHI</sequence>
<evidence type="ECO:0000259" key="2">
    <source>
        <dbReference type="Pfam" id="PF24883"/>
    </source>
</evidence>
<dbReference type="SUPFAM" id="SSF52540">
    <property type="entry name" value="P-loop containing nucleoside triphosphate hydrolases"/>
    <property type="match status" value="1"/>
</dbReference>
<evidence type="ECO:0000313" key="4">
    <source>
        <dbReference type="Proteomes" id="UP000623467"/>
    </source>
</evidence>
<protein>
    <submittedName>
        <fullName evidence="3">Putative nwd2 protein</fullName>
    </submittedName>
</protein>
<proteinExistence type="predicted"/>